<evidence type="ECO:0000256" key="6">
    <source>
        <dbReference type="ARBA" id="ARBA00022960"/>
    </source>
</evidence>
<evidence type="ECO:0000256" key="9">
    <source>
        <dbReference type="PROSITE-ProRule" id="PRU01373"/>
    </source>
</evidence>
<keyword evidence="13" id="KW-1185">Reference proteome</keyword>
<evidence type="ECO:0000256" key="3">
    <source>
        <dbReference type="ARBA" id="ARBA00022676"/>
    </source>
</evidence>
<keyword evidence="7 9" id="KW-0573">Peptidoglycan synthesis</keyword>
<feature type="signal peptide" evidence="10">
    <location>
        <begin position="1"/>
        <end position="26"/>
    </location>
</feature>
<evidence type="ECO:0000256" key="10">
    <source>
        <dbReference type="SAM" id="SignalP"/>
    </source>
</evidence>
<feature type="domain" description="L,D-TPase catalytic" evidence="11">
    <location>
        <begin position="75"/>
        <end position="212"/>
    </location>
</feature>
<evidence type="ECO:0000259" key="11">
    <source>
        <dbReference type="PROSITE" id="PS52029"/>
    </source>
</evidence>
<dbReference type="GO" id="GO:0016757">
    <property type="term" value="F:glycosyltransferase activity"/>
    <property type="evidence" value="ECO:0007669"/>
    <property type="project" value="UniProtKB-KW"/>
</dbReference>
<sequence length="240" mass="26540">MSLGKWLIGAALCGVVALGSIVAAHADSRVYNYATGTWESTDDPRVMRRTMMQQRRPSAAFNRANVNIETRERPGTIIVDTHRRYLYFVENGGRATRYGVGVGKEGFGWSGQMKVGRKAEWPDWIPPKEMVIRERRKGHILPARMAGGPKNPLGARALYLYRGGRDSLFRIHGTNQPWTIGQRLSSGCIRMMNEDVAHLYNRVPNGTKVVVIGPEGQGGRGVYRETGVSAPGLLTSIFGN</sequence>
<reference evidence="12 13" key="1">
    <citation type="journal article" date="2010" name="J. Bacteriol.">
        <title>Genome sequence of Fulvimarina pelagi HTCC2506T, a Mn(II)-oxidizing alphaproteobacterium possessing an aerobic anoxygenic photosynthetic gene cluster and Xanthorhodopsin.</title>
        <authorList>
            <person name="Kang I."/>
            <person name="Oh H.M."/>
            <person name="Lim S.I."/>
            <person name="Ferriera S."/>
            <person name="Giovannoni S.J."/>
            <person name="Cho J.C."/>
        </authorList>
    </citation>
    <scope>NUCLEOTIDE SEQUENCE [LARGE SCALE GENOMIC DNA]</scope>
    <source>
        <strain evidence="12 13">HTCC2506</strain>
    </source>
</reference>
<dbReference type="GO" id="GO:0071972">
    <property type="term" value="F:peptidoglycan L,D-transpeptidase activity"/>
    <property type="evidence" value="ECO:0007669"/>
    <property type="project" value="TreeGrafter"/>
</dbReference>
<comment type="caution">
    <text evidence="12">The sequence shown here is derived from an EMBL/GenBank/DDBJ whole genome shotgun (WGS) entry which is preliminary data.</text>
</comment>
<dbReference type="GO" id="GO:0008360">
    <property type="term" value="P:regulation of cell shape"/>
    <property type="evidence" value="ECO:0007669"/>
    <property type="project" value="UniProtKB-UniRule"/>
</dbReference>
<feature type="active site" description="Proton donor/acceptor" evidence="9">
    <location>
        <position position="172"/>
    </location>
</feature>
<dbReference type="InterPro" id="IPR038063">
    <property type="entry name" value="Transpep_catalytic_dom"/>
</dbReference>
<dbReference type="GO" id="GO:0018104">
    <property type="term" value="P:peptidoglycan-protein cross-linking"/>
    <property type="evidence" value="ECO:0007669"/>
    <property type="project" value="TreeGrafter"/>
</dbReference>
<dbReference type="PANTHER" id="PTHR30582:SF24">
    <property type="entry name" value="L,D-TRANSPEPTIDASE ERFK_SRFK-RELATED"/>
    <property type="match status" value="1"/>
</dbReference>
<gene>
    <name evidence="12" type="ORF">FP2506_13804</name>
</gene>
<dbReference type="FunFam" id="2.40.440.10:FF:000002">
    <property type="entry name" value="L,D-transpeptidase ErfK/SrfK"/>
    <property type="match status" value="1"/>
</dbReference>
<dbReference type="PANTHER" id="PTHR30582">
    <property type="entry name" value="L,D-TRANSPEPTIDASE"/>
    <property type="match status" value="1"/>
</dbReference>
<dbReference type="PROSITE" id="PS52029">
    <property type="entry name" value="LD_TPASE"/>
    <property type="match status" value="1"/>
</dbReference>
<dbReference type="InterPro" id="IPR005490">
    <property type="entry name" value="LD_TPept_cat_dom"/>
</dbReference>
<keyword evidence="5" id="KW-0378">Hydrolase</keyword>
<keyword evidence="6 9" id="KW-0133">Cell shape</keyword>
<dbReference type="HOGENOM" id="CLU_042399_0_3_5"/>
<dbReference type="Pfam" id="PF03734">
    <property type="entry name" value="YkuD"/>
    <property type="match status" value="1"/>
</dbReference>
<feature type="active site" description="Nucleophile" evidence="9">
    <location>
        <position position="188"/>
    </location>
</feature>
<comment type="pathway">
    <text evidence="1 9">Cell wall biogenesis; peptidoglycan biosynthesis.</text>
</comment>
<organism evidence="12 13">
    <name type="scientific">Fulvimarina pelagi HTCC2506</name>
    <dbReference type="NCBI Taxonomy" id="314231"/>
    <lineage>
        <taxon>Bacteria</taxon>
        <taxon>Pseudomonadati</taxon>
        <taxon>Pseudomonadota</taxon>
        <taxon>Alphaproteobacteria</taxon>
        <taxon>Hyphomicrobiales</taxon>
        <taxon>Aurantimonadaceae</taxon>
        <taxon>Fulvimarina</taxon>
    </lineage>
</organism>
<proteinExistence type="inferred from homology"/>
<comment type="similarity">
    <text evidence="2">Belongs to the YkuD family.</text>
</comment>
<evidence type="ECO:0000313" key="12">
    <source>
        <dbReference type="EMBL" id="EAU41512.1"/>
    </source>
</evidence>
<evidence type="ECO:0000256" key="5">
    <source>
        <dbReference type="ARBA" id="ARBA00022801"/>
    </source>
</evidence>
<evidence type="ECO:0000256" key="8">
    <source>
        <dbReference type="ARBA" id="ARBA00023316"/>
    </source>
</evidence>
<protein>
    <submittedName>
        <fullName evidence="12">Putative signal peptide protein</fullName>
    </submittedName>
</protein>
<dbReference type="Proteomes" id="UP000004310">
    <property type="component" value="Unassembled WGS sequence"/>
</dbReference>
<evidence type="ECO:0000256" key="2">
    <source>
        <dbReference type="ARBA" id="ARBA00005992"/>
    </source>
</evidence>
<dbReference type="UniPathway" id="UPA00219"/>
<dbReference type="Gene3D" id="2.40.440.10">
    <property type="entry name" value="L,D-transpeptidase catalytic domain-like"/>
    <property type="match status" value="1"/>
</dbReference>
<feature type="chain" id="PRO_5004172236" evidence="10">
    <location>
        <begin position="27"/>
        <end position="240"/>
    </location>
</feature>
<keyword evidence="10" id="KW-0732">Signal</keyword>
<dbReference type="InterPro" id="IPR050979">
    <property type="entry name" value="LD-transpeptidase"/>
</dbReference>
<evidence type="ECO:0000256" key="4">
    <source>
        <dbReference type="ARBA" id="ARBA00022679"/>
    </source>
</evidence>
<dbReference type="eggNOG" id="COG1376">
    <property type="taxonomic scope" value="Bacteria"/>
</dbReference>
<dbReference type="EMBL" id="AATP01000002">
    <property type="protein sequence ID" value="EAU41512.1"/>
    <property type="molecule type" value="Genomic_DNA"/>
</dbReference>
<dbReference type="AlphaFoldDB" id="Q0G4G9"/>
<dbReference type="GO" id="GO:0005576">
    <property type="term" value="C:extracellular region"/>
    <property type="evidence" value="ECO:0007669"/>
    <property type="project" value="TreeGrafter"/>
</dbReference>
<keyword evidence="3" id="KW-0328">Glycosyltransferase</keyword>
<dbReference type="STRING" id="217511.GCA_001463845_02394"/>
<dbReference type="SUPFAM" id="SSF141523">
    <property type="entry name" value="L,D-transpeptidase catalytic domain-like"/>
    <property type="match status" value="1"/>
</dbReference>
<accession>Q0G4G9</accession>
<evidence type="ECO:0000313" key="13">
    <source>
        <dbReference type="Proteomes" id="UP000004310"/>
    </source>
</evidence>
<name>Q0G4G9_9HYPH</name>
<evidence type="ECO:0000256" key="7">
    <source>
        <dbReference type="ARBA" id="ARBA00022984"/>
    </source>
</evidence>
<dbReference type="CDD" id="cd16913">
    <property type="entry name" value="YkuD_like"/>
    <property type="match status" value="1"/>
</dbReference>
<keyword evidence="8 9" id="KW-0961">Cell wall biogenesis/degradation</keyword>
<dbReference type="GO" id="GO:0071555">
    <property type="term" value="P:cell wall organization"/>
    <property type="evidence" value="ECO:0007669"/>
    <property type="project" value="UniProtKB-UniRule"/>
</dbReference>
<evidence type="ECO:0000256" key="1">
    <source>
        <dbReference type="ARBA" id="ARBA00004752"/>
    </source>
</evidence>
<keyword evidence="4" id="KW-0808">Transferase</keyword>